<dbReference type="Pfam" id="PF19888">
    <property type="entry name" value="DUF6361"/>
    <property type="match status" value="1"/>
</dbReference>
<dbReference type="InterPro" id="IPR045941">
    <property type="entry name" value="DUF6361"/>
</dbReference>
<dbReference type="EMBL" id="CP031761">
    <property type="protein sequence ID" value="AXR01900.1"/>
    <property type="molecule type" value="Genomic_DNA"/>
</dbReference>
<reference evidence="1 2" key="1">
    <citation type="submission" date="2018-08" db="EMBL/GenBank/DDBJ databases">
        <title>Whole Genome Sequences of Two Pseudoalteromonas piscicida Strains, DE1-A and DE2-A, which Exhibit Strong Antibacterial Activity against Vibrio vulnificus.</title>
        <authorList>
            <person name="Richards G.P."/>
            <person name="Needleman D.S."/>
            <person name="Watson M.A."/>
            <person name="Polson S.W."/>
        </authorList>
    </citation>
    <scope>NUCLEOTIDE SEQUENCE [LARGE SCALE GENOMIC DNA]</scope>
    <source>
        <strain evidence="1 2">DE2-A</strain>
    </source>
</reference>
<evidence type="ECO:0000313" key="2">
    <source>
        <dbReference type="Proteomes" id="UP000258102"/>
    </source>
</evidence>
<proteinExistence type="predicted"/>
<protein>
    <submittedName>
        <fullName evidence="1">Uncharacterized protein</fullName>
    </submittedName>
</protein>
<name>A0AAD0RHW8_PSEO7</name>
<accession>A0AAD0RHW8</accession>
<dbReference type="AlphaFoldDB" id="A0AAD0RHW8"/>
<sequence>MAMMREPGTLDELGIGQIRDAFADLLFPGISTIQTRAKYFITVPRILRDYYEQCSANKRKAPPIESYLKDAENNVAKRLTEVHGDDETGIIGRTQIDKGGVARRPSSVYWNGLRQLGIIDTQSSLAEFCRHYGTVKTKPDSAISEFGEDDTSSLNTKQIVHLPKGHLANWQEDLTLNLSADEAKFLVNKIKNAKNLEHSVLGQLYLHGLTDEALNLNDKFVSGFTQLQAFLKKQDKVSAICKSRLDAAEAFSLAMEGAHLRYNIVLAKNNGFDEKVAEYESDYNNWAEIAKKSLHKDSVDNWLDIAEIKAIKPKTKTFIQEFIKQVQTGASLKEIATLVESQAKNNKKKRSLLYKKLTHQAWVGIQRLDYRWSAARPILADIQQGLENAKSR</sequence>
<organism evidence="1 2">
    <name type="scientific">Pseudoalteromonas piscicida</name>
    <dbReference type="NCBI Taxonomy" id="43662"/>
    <lineage>
        <taxon>Bacteria</taxon>
        <taxon>Pseudomonadati</taxon>
        <taxon>Pseudomonadota</taxon>
        <taxon>Gammaproteobacteria</taxon>
        <taxon>Alteromonadales</taxon>
        <taxon>Pseudoalteromonadaceae</taxon>
        <taxon>Pseudoalteromonas</taxon>
    </lineage>
</organism>
<evidence type="ECO:0000313" key="1">
    <source>
        <dbReference type="EMBL" id="AXR01900.1"/>
    </source>
</evidence>
<gene>
    <name evidence="1" type="ORF">D0511_07270</name>
</gene>
<dbReference type="Proteomes" id="UP000258102">
    <property type="component" value="Chromosome 1"/>
</dbReference>
<dbReference type="KEGG" id="ppis:B1L02_10495"/>